<dbReference type="EMBL" id="JAUUIA010000313">
    <property type="protein sequence ID" value="MDP0971093.1"/>
    <property type="molecule type" value="Genomic_DNA"/>
</dbReference>
<comment type="caution">
    <text evidence="1">The sequence shown here is derived from an EMBL/GenBank/DDBJ whole genome shotgun (WGS) entry which is preliminary data.</text>
</comment>
<dbReference type="Pfam" id="PF00577">
    <property type="entry name" value="Usher"/>
    <property type="match status" value="1"/>
</dbReference>
<protein>
    <submittedName>
        <fullName evidence="1">Fimbria/pilus outer membrane usher protein</fullName>
    </submittedName>
</protein>
<evidence type="ECO:0000313" key="1">
    <source>
        <dbReference type="EMBL" id="MDP0971093.1"/>
    </source>
</evidence>
<feature type="non-terminal residue" evidence="1">
    <location>
        <position position="92"/>
    </location>
</feature>
<dbReference type="GO" id="GO:0009279">
    <property type="term" value="C:cell outer membrane"/>
    <property type="evidence" value="ECO:0007669"/>
    <property type="project" value="TreeGrafter"/>
</dbReference>
<dbReference type="InterPro" id="IPR000015">
    <property type="entry name" value="Fimb_usher"/>
</dbReference>
<proteinExistence type="predicted"/>
<dbReference type="Proteomes" id="UP001244490">
    <property type="component" value="Unassembled WGS sequence"/>
</dbReference>
<reference evidence="1" key="1">
    <citation type="submission" date="2023-07" db="EMBL/GenBank/DDBJ databases">
        <authorList>
            <person name="Peng Z."/>
        </authorList>
    </citation>
    <scope>NUCLEOTIDE SEQUENCE</scope>
    <source>
        <strain evidence="1">KP219</strain>
    </source>
</reference>
<name>A0AAW8AND6_KLEPN</name>
<sequence length="92" mass="9653">VTVYEADGSEQRFIVPYAATAQLLRPGTSRFSVTAGETRSNYLDSQAKLVQGTYQLGLSNIFTGYGGAQGSDDYRALLGGLAFATPIGAIAV</sequence>
<accession>A0AAW8AND6</accession>
<feature type="non-terminal residue" evidence="1">
    <location>
        <position position="1"/>
    </location>
</feature>
<organism evidence="1 2">
    <name type="scientific">Klebsiella pneumoniae</name>
    <dbReference type="NCBI Taxonomy" id="573"/>
    <lineage>
        <taxon>Bacteria</taxon>
        <taxon>Pseudomonadati</taxon>
        <taxon>Pseudomonadota</taxon>
        <taxon>Gammaproteobacteria</taxon>
        <taxon>Enterobacterales</taxon>
        <taxon>Enterobacteriaceae</taxon>
        <taxon>Klebsiella/Raoultella group</taxon>
        <taxon>Klebsiella</taxon>
        <taxon>Klebsiella pneumoniae complex</taxon>
    </lineage>
</organism>
<dbReference type="GO" id="GO:0009297">
    <property type="term" value="P:pilus assembly"/>
    <property type="evidence" value="ECO:0007669"/>
    <property type="project" value="InterPro"/>
</dbReference>
<dbReference type="RefSeq" id="WP_305202278.1">
    <property type="nucleotide sequence ID" value="NZ_JAUUIA010000313.1"/>
</dbReference>
<dbReference type="GO" id="GO:0015473">
    <property type="term" value="F:fimbrial usher porin activity"/>
    <property type="evidence" value="ECO:0007669"/>
    <property type="project" value="InterPro"/>
</dbReference>
<dbReference type="PANTHER" id="PTHR30451:SF20">
    <property type="entry name" value="FIMBRIAE USHER"/>
    <property type="match status" value="1"/>
</dbReference>
<gene>
    <name evidence="1" type="ORF">Q6294_29565</name>
</gene>
<dbReference type="AlphaFoldDB" id="A0AAW8AND6"/>
<dbReference type="PANTHER" id="PTHR30451">
    <property type="entry name" value="OUTER MEMBRANE USHER PROTEIN"/>
    <property type="match status" value="1"/>
</dbReference>
<evidence type="ECO:0000313" key="2">
    <source>
        <dbReference type="Proteomes" id="UP001244490"/>
    </source>
</evidence>